<dbReference type="AlphaFoldDB" id="A0A7R9HIF7"/>
<protein>
    <submittedName>
        <fullName evidence="3">Uncharacterized protein</fullName>
    </submittedName>
</protein>
<keyword evidence="2" id="KW-1133">Transmembrane helix</keyword>
<feature type="compositionally biased region" description="Basic and acidic residues" evidence="1">
    <location>
        <begin position="681"/>
        <end position="709"/>
    </location>
</feature>
<feature type="compositionally biased region" description="Basic and acidic residues" evidence="1">
    <location>
        <begin position="462"/>
        <end position="481"/>
    </location>
</feature>
<proteinExistence type="predicted"/>
<evidence type="ECO:0000313" key="3">
    <source>
        <dbReference type="EMBL" id="CAD7423402.1"/>
    </source>
</evidence>
<keyword evidence="2" id="KW-0472">Membrane</keyword>
<feature type="region of interest" description="Disordered" evidence="1">
    <location>
        <begin position="291"/>
        <end position="559"/>
    </location>
</feature>
<reference evidence="3" key="1">
    <citation type="submission" date="2020-11" db="EMBL/GenBank/DDBJ databases">
        <authorList>
            <person name="Tran Van P."/>
        </authorList>
    </citation>
    <scope>NUCLEOTIDE SEQUENCE</scope>
</reference>
<accession>A0A7R9HIF7</accession>
<dbReference type="EMBL" id="OB792674">
    <property type="protein sequence ID" value="CAD7423402.1"/>
    <property type="molecule type" value="Genomic_DNA"/>
</dbReference>
<evidence type="ECO:0000256" key="1">
    <source>
        <dbReference type="SAM" id="MobiDB-lite"/>
    </source>
</evidence>
<feature type="compositionally biased region" description="Polar residues" evidence="1">
    <location>
        <begin position="791"/>
        <end position="800"/>
    </location>
</feature>
<feature type="compositionally biased region" description="Basic and acidic residues" evidence="1">
    <location>
        <begin position="741"/>
        <end position="766"/>
    </location>
</feature>
<name>A0A7R9HIF7_9NEOP</name>
<feature type="transmembrane region" description="Helical" evidence="2">
    <location>
        <begin position="167"/>
        <end position="184"/>
    </location>
</feature>
<gene>
    <name evidence="3" type="ORF">TMSB3V08_LOCUS391</name>
</gene>
<feature type="region of interest" description="Disordered" evidence="1">
    <location>
        <begin position="634"/>
        <end position="856"/>
    </location>
</feature>
<feature type="compositionally biased region" description="Polar residues" evidence="1">
    <location>
        <begin position="346"/>
        <end position="359"/>
    </location>
</feature>
<organism evidence="3">
    <name type="scientific">Timema monikensis</name>
    <dbReference type="NCBI Taxonomy" id="170555"/>
    <lineage>
        <taxon>Eukaryota</taxon>
        <taxon>Metazoa</taxon>
        <taxon>Ecdysozoa</taxon>
        <taxon>Arthropoda</taxon>
        <taxon>Hexapoda</taxon>
        <taxon>Insecta</taxon>
        <taxon>Pterygota</taxon>
        <taxon>Neoptera</taxon>
        <taxon>Polyneoptera</taxon>
        <taxon>Phasmatodea</taxon>
        <taxon>Timematodea</taxon>
        <taxon>Timematoidea</taxon>
        <taxon>Timematidae</taxon>
        <taxon>Timema</taxon>
    </lineage>
</organism>
<feature type="compositionally biased region" description="Basic and acidic residues" evidence="1">
    <location>
        <begin position="653"/>
        <end position="665"/>
    </location>
</feature>
<feature type="compositionally biased region" description="Polar residues" evidence="1">
    <location>
        <begin position="440"/>
        <end position="459"/>
    </location>
</feature>
<feature type="compositionally biased region" description="Polar residues" evidence="1">
    <location>
        <begin position="292"/>
        <end position="301"/>
    </location>
</feature>
<feature type="transmembrane region" description="Helical" evidence="2">
    <location>
        <begin position="196"/>
        <end position="216"/>
    </location>
</feature>
<evidence type="ECO:0000256" key="2">
    <source>
        <dbReference type="SAM" id="Phobius"/>
    </source>
</evidence>
<feature type="transmembrane region" description="Helical" evidence="2">
    <location>
        <begin position="228"/>
        <end position="246"/>
    </location>
</feature>
<feature type="compositionally biased region" description="Basic and acidic residues" evidence="1">
    <location>
        <begin position="539"/>
        <end position="549"/>
    </location>
</feature>
<keyword evidence="2" id="KW-0812">Transmembrane</keyword>
<sequence>MDPYGEMPELELARSAPVLGISGPDMIFPHVEDEVLNELSTKPRKINIRLNVASNERGRSMETCSTRLSVLPRIPLIVTLPSLKSVSVQVFAPSTVVEMNNGGKDSNDTFISCRIQLLCITCIIYKRVMDDVEDRMTVQREKLSRAWSLLNKITWDVNGSSFTDITYGGYTIICMGLLIGHLCSALTHPVRVMENFFLGLGTVMFVVAGSVVFASLDMVPPELVPHSAALGVLSLVTALLFLLDIGTGGSRRKAYLARVKKKQPPSKATQTDVGQIVYDATKSLDLLGHGQKFTSKQSSPEAEQRVANGRPSSPIHRLSNGNVSVAEGRPLNGHVGETNGLFLRMEQQQQRTENGNSFPSAHPQLTDRGLVSGANGENGQSLPSGGGQANGHIDRNLTNGYPSAKNKVPPPTSPKPKTDDSFFTQLRSSLKGKNRGPEETTYQRYPSNTPDLTQLNNGFQGHADHPPSGDLDQPRPEERRTPVQGIRKRREEEQREDSSEEDDSDQEARNMVRVPTVTFLGRESYRDRLRPTETGGEASGRRGTEEVDTPRGYSVVFPRGRSVEAPRDVTKELDRALSDREREKRLFESRRLVQKHFADEETHGRRHLPVALEVPEDITREVEEAFKGIDREILEAGKKSKKRSPDQVPQGGKHRDVDFPEELARQMEMADEEPQSGWYERVADLPEDITRQIEEEFEKRERAMFESKKGRIPHHKKQSPGSEDGLPKRHRTVEFATPSPESDHWRYDSRDANLSRSSSRLDERESPSTPLDPGYVLHRAHNWPETGARTPAQSPKASSSDEAERALSAPSSPPVRGRGGSSLLVRKESTGPPTVVRIGAREVDYEDEDVPGGGGSLTTQLLQKWFRQKHGKVSKMASNP</sequence>